<feature type="transmembrane region" description="Helical" evidence="2">
    <location>
        <begin position="328"/>
        <end position="348"/>
    </location>
</feature>
<comment type="caution">
    <text evidence="3">The sequence shown here is derived from an EMBL/GenBank/DDBJ whole genome shotgun (WGS) entry which is preliminary data.</text>
</comment>
<gene>
    <name evidence="3" type="ORF">GCM10007094_13220</name>
</gene>
<feature type="transmembrane region" description="Helical" evidence="2">
    <location>
        <begin position="96"/>
        <end position="112"/>
    </location>
</feature>
<dbReference type="Proteomes" id="UP000637980">
    <property type="component" value="Unassembled WGS sequence"/>
</dbReference>
<evidence type="ECO:0000256" key="1">
    <source>
        <dbReference type="ARBA" id="ARBA00009617"/>
    </source>
</evidence>
<keyword evidence="2" id="KW-0812">Transmembrane</keyword>
<keyword evidence="3" id="KW-0762">Sugar transport</keyword>
<feature type="transmembrane region" description="Helical" evidence="2">
    <location>
        <begin position="360"/>
        <end position="390"/>
    </location>
</feature>
<evidence type="ECO:0000313" key="3">
    <source>
        <dbReference type="EMBL" id="GHB26336.1"/>
    </source>
</evidence>
<sequence>MRGSATLFNVCEDNSVASKHVSLGLKLIHGIGAAPFGIKNSGFSYFLLLFYSQVIGLDPALVGLAITISLVFDAISDPLIGYWSDNLKSRWGRRHPFMYASLLPLPISYYLLWSPPQDWSQIQLFWYATILAILVRTAITLYETPSTALTPELSTNYEERSSIIGLRHLCGWFGAYSMTAISFLLLFPAFVTPQISDGRFNPKAYEIYGLVAAIVMFVCMSLATLGTQGKVPDLDRSRSHRNPLSMRKVFSDLRETLVDRSFVSLFMCALLGAIATGLAAALTFYFMTYFWEFSSKQLAAYVLGGFVSACIGFLLAPRVTKLIGKKRGAMLVGLVAFIGYPMPILLRVAGALPNNNSPYIFWVVWISAIVDIGLQVCFQILIASMMADLVEHCELKTGRRSEGVFASSITFIKKCVQGVGTMAGSFILVLVSFPKTARPGEVPQETLMTMGLYYSFGLICITMLSLVALSFYRIDRATHEQNLQKLGFI</sequence>
<keyword evidence="2" id="KW-0472">Membrane</keyword>
<dbReference type="SUPFAM" id="SSF103473">
    <property type="entry name" value="MFS general substrate transporter"/>
    <property type="match status" value="1"/>
</dbReference>
<dbReference type="EMBL" id="BMXE01000002">
    <property type="protein sequence ID" value="GHB26336.1"/>
    <property type="molecule type" value="Genomic_DNA"/>
</dbReference>
<feature type="transmembrane region" description="Helical" evidence="2">
    <location>
        <begin position="124"/>
        <end position="142"/>
    </location>
</feature>
<feature type="transmembrane region" description="Helical" evidence="2">
    <location>
        <begin position="207"/>
        <end position="226"/>
    </location>
</feature>
<evidence type="ECO:0000256" key="2">
    <source>
        <dbReference type="SAM" id="Phobius"/>
    </source>
</evidence>
<keyword evidence="2" id="KW-1133">Transmembrane helix</keyword>
<dbReference type="RefSeq" id="WP_189435977.1">
    <property type="nucleotide sequence ID" value="NZ_BMXE01000002.1"/>
</dbReference>
<dbReference type="InterPro" id="IPR039672">
    <property type="entry name" value="MFS_2"/>
</dbReference>
<organism evidence="3 4">
    <name type="scientific">Pseudovibrio japonicus</name>
    <dbReference type="NCBI Taxonomy" id="366534"/>
    <lineage>
        <taxon>Bacteria</taxon>
        <taxon>Pseudomonadati</taxon>
        <taxon>Pseudomonadota</taxon>
        <taxon>Alphaproteobacteria</taxon>
        <taxon>Hyphomicrobiales</taxon>
        <taxon>Stappiaceae</taxon>
        <taxon>Pseudovibrio</taxon>
    </lineage>
</organism>
<evidence type="ECO:0000313" key="4">
    <source>
        <dbReference type="Proteomes" id="UP000637980"/>
    </source>
</evidence>
<reference evidence="4" key="1">
    <citation type="journal article" date="2019" name="Int. J. Syst. Evol. Microbiol.">
        <title>The Global Catalogue of Microorganisms (GCM) 10K type strain sequencing project: providing services to taxonomists for standard genome sequencing and annotation.</title>
        <authorList>
            <consortium name="The Broad Institute Genomics Platform"/>
            <consortium name="The Broad Institute Genome Sequencing Center for Infectious Disease"/>
            <person name="Wu L."/>
            <person name="Ma J."/>
        </authorList>
    </citation>
    <scope>NUCLEOTIDE SEQUENCE [LARGE SCALE GENOMIC DNA]</scope>
    <source>
        <strain evidence="4">KCTC 12861</strain>
    </source>
</reference>
<dbReference type="Pfam" id="PF13347">
    <property type="entry name" value="MFS_2"/>
    <property type="match status" value="1"/>
</dbReference>
<dbReference type="InterPro" id="IPR036259">
    <property type="entry name" value="MFS_trans_sf"/>
</dbReference>
<dbReference type="PANTHER" id="PTHR11328">
    <property type="entry name" value="MAJOR FACILITATOR SUPERFAMILY DOMAIN-CONTAINING PROTEIN"/>
    <property type="match status" value="1"/>
</dbReference>
<feature type="transmembrane region" description="Helical" evidence="2">
    <location>
        <begin position="453"/>
        <end position="472"/>
    </location>
</feature>
<dbReference type="PANTHER" id="PTHR11328:SF24">
    <property type="entry name" value="MAJOR FACILITATOR SUPERFAMILY (MFS) PROFILE DOMAIN-CONTAINING PROTEIN"/>
    <property type="match status" value="1"/>
</dbReference>
<name>A0ABQ3E547_9HYPH</name>
<protein>
    <submittedName>
        <fullName evidence="3">Sugar transporter</fullName>
    </submittedName>
</protein>
<proteinExistence type="inferred from homology"/>
<feature type="transmembrane region" description="Helical" evidence="2">
    <location>
        <begin position="262"/>
        <end position="286"/>
    </location>
</feature>
<keyword evidence="4" id="KW-1185">Reference proteome</keyword>
<dbReference type="Gene3D" id="1.20.1250.20">
    <property type="entry name" value="MFS general substrate transporter like domains"/>
    <property type="match status" value="2"/>
</dbReference>
<feature type="transmembrane region" description="Helical" evidence="2">
    <location>
        <begin position="50"/>
        <end position="75"/>
    </location>
</feature>
<feature type="transmembrane region" description="Helical" evidence="2">
    <location>
        <begin position="163"/>
        <end position="187"/>
    </location>
</feature>
<feature type="transmembrane region" description="Helical" evidence="2">
    <location>
        <begin position="298"/>
        <end position="316"/>
    </location>
</feature>
<comment type="similarity">
    <text evidence="1">Belongs to the sodium:galactoside symporter (TC 2.A.2) family.</text>
</comment>
<accession>A0ABQ3E547</accession>
<keyword evidence="3" id="KW-0813">Transport</keyword>
<feature type="transmembrane region" description="Helical" evidence="2">
    <location>
        <begin position="411"/>
        <end position="433"/>
    </location>
</feature>